<gene>
    <name evidence="3" type="ORF">XNOV1_A034460</name>
</gene>
<dbReference type="PANTHER" id="PTHR33667:SF7">
    <property type="entry name" value="RIKEN CDNA 1810020O05 GENE"/>
    <property type="match status" value="1"/>
</dbReference>
<proteinExistence type="predicted"/>
<evidence type="ECO:0000256" key="1">
    <source>
        <dbReference type="SAM" id="MobiDB-lite"/>
    </source>
</evidence>
<feature type="compositionally biased region" description="Basic and acidic residues" evidence="1">
    <location>
        <begin position="47"/>
        <end position="56"/>
    </location>
</feature>
<reference evidence="3" key="1">
    <citation type="submission" date="2023-08" db="EMBL/GenBank/DDBJ databases">
        <authorList>
            <person name="Alioto T."/>
            <person name="Alioto T."/>
            <person name="Gomez Garrido J."/>
        </authorList>
    </citation>
    <scope>NUCLEOTIDE SEQUENCE</scope>
</reference>
<evidence type="ECO:0000259" key="2">
    <source>
        <dbReference type="Pfam" id="PF15084"/>
    </source>
</evidence>
<feature type="compositionally biased region" description="Polar residues" evidence="1">
    <location>
        <begin position="10"/>
        <end position="24"/>
    </location>
</feature>
<sequence>METVTVESAPATSMLETGHSNSLLDSDKEGTDKRKEDTTVPQTEMLSTEHDLEKRSGSIGEITDDSSYYITWTVYIALAVPRKEETNAHETPKKAKGRHKDPSSILMKTHEAQSCYHIEYKLLPGDTETVKVDLVVFGPVVKIYKQDEVEILRTWQEGAHMWIVLIQKVEVRVDKDMLTSLLSHKIKLQIWNSKDKLFSQARYDRLKALRLPQDPPEDSTDMCSETKCVVTKLRTLWVKKSNMFRKHKSETPFSCDPDVGSKTGFHQLPSDASIVEDMNKKNTASAEVSPVRLLAGETSLTECFPLCSAGVFELMCNISLDKPLISRELKAELNPLVITILSATSLPASPVPFHVLQEKCEPVYCQYKFHNLTMHKTSHHKHSTNIYFRDVKVILTGLMNPKELQEFLSGPPLEIEVHDRDAKLEELPKPPAEFYTGLNYDIQCGMAQSKQKTTATHSYGICSLDLSELLLGKKSLKVQLPIRGCPPPPTQLHWERNTQDRNMSDIAASRHRVPRGHYFEANSTLKVEVQLAYPFNARNDSCKVDTHDKPFGRIVYLLNHNNSSVVNKLRSEILRINVSAFNLGSRSLENIETALSNYIMNFKLHESQDLDFVTGFHVLDKRTHIFVLEGLRHKAVKRLWEAVPMKLSGSTEEQVIVLYNSNMSFFKRLYESLDLSLSPICLYEPLETIMRQPVIYIRGTVSPPCFQALTRLSQLCQAKQLKDVVQCNLFPAADMILSMSKECGLTDNQWRQKADAKTETEIDIPTQPVQIRRDAPLDINNRDNMIWKRTNQQSPRKQFKNFIEENIKKVHEDSKQLQKPEAAVLRMDQNSDRPVHNYSIQTLNAKEQAMKLTQKEMAKAPERRFTYSQQYQSATIEPGRMPSKTDFSPTATTTVWISIMGGGRWNGHPKRPDEARVEELRKPWRENILHANILKPTLTRDKWSWSQRSEDFQLYGKPPLLFSPSPLSIHLAGDLLQQEQLEAARIQHSRWLNKLLPDSSTKPPGNTPFPRFKCHMGNSNRLQDILKDEPKKYSLRRAGMILKPLPQLSVTNLEVEEEKSVALAPGPYTDCSLSSKDNAIPRLPSQHSKGFSKQPSFLYKRTARLLTDDDKGIFIFQKDTPDMKARTCRADAQPTKTVNEIGAEE</sequence>
<dbReference type="PANTHER" id="PTHR33667">
    <property type="entry name" value="SI:DKEY-57N24.6"/>
    <property type="match status" value="1"/>
</dbReference>
<dbReference type="InterPro" id="IPR027876">
    <property type="entry name" value="DUF4550"/>
</dbReference>
<keyword evidence="4" id="KW-1185">Reference proteome</keyword>
<evidence type="ECO:0000313" key="3">
    <source>
        <dbReference type="EMBL" id="CAJ1051855.1"/>
    </source>
</evidence>
<protein>
    <submittedName>
        <fullName evidence="3">Uncharacterized protein cfap92 isoform X2</fullName>
    </submittedName>
</protein>
<evidence type="ECO:0000313" key="4">
    <source>
        <dbReference type="Proteomes" id="UP001178508"/>
    </source>
</evidence>
<organism evidence="3 4">
    <name type="scientific">Xyrichtys novacula</name>
    <name type="common">Pearly razorfish</name>
    <name type="synonym">Hemipteronotus novacula</name>
    <dbReference type="NCBI Taxonomy" id="13765"/>
    <lineage>
        <taxon>Eukaryota</taxon>
        <taxon>Metazoa</taxon>
        <taxon>Chordata</taxon>
        <taxon>Craniata</taxon>
        <taxon>Vertebrata</taxon>
        <taxon>Euteleostomi</taxon>
        <taxon>Actinopterygii</taxon>
        <taxon>Neopterygii</taxon>
        <taxon>Teleostei</taxon>
        <taxon>Neoteleostei</taxon>
        <taxon>Acanthomorphata</taxon>
        <taxon>Eupercaria</taxon>
        <taxon>Labriformes</taxon>
        <taxon>Labridae</taxon>
        <taxon>Xyrichtys</taxon>
    </lineage>
</organism>
<dbReference type="EMBL" id="OY660865">
    <property type="protein sequence ID" value="CAJ1051855.1"/>
    <property type="molecule type" value="Genomic_DNA"/>
</dbReference>
<accession>A0AAV1ET28</accession>
<dbReference type="Pfam" id="PF15084">
    <property type="entry name" value="DUF4550"/>
    <property type="match status" value="1"/>
</dbReference>
<feature type="region of interest" description="Disordered" evidence="1">
    <location>
        <begin position="1126"/>
        <end position="1145"/>
    </location>
</feature>
<dbReference type="AlphaFoldDB" id="A0AAV1ET28"/>
<feature type="domain" description="DUF4550" evidence="2">
    <location>
        <begin position="116"/>
        <end position="208"/>
    </location>
</feature>
<name>A0AAV1ET28_XYRNO</name>
<feature type="region of interest" description="Disordered" evidence="1">
    <location>
        <begin position="1"/>
        <end position="58"/>
    </location>
</feature>
<feature type="compositionally biased region" description="Basic and acidic residues" evidence="1">
    <location>
        <begin position="25"/>
        <end position="38"/>
    </location>
</feature>
<dbReference type="Proteomes" id="UP001178508">
    <property type="component" value="Chromosome 2"/>
</dbReference>